<dbReference type="InterPro" id="IPR006119">
    <property type="entry name" value="Resolv_N"/>
</dbReference>
<dbReference type="InterPro" id="IPR011109">
    <property type="entry name" value="DNA_bind_recombinase_dom"/>
</dbReference>
<keyword evidence="4" id="KW-1185">Reference proteome</keyword>
<dbReference type="PROSITE" id="PS51737">
    <property type="entry name" value="RECOMBINASE_DNA_BIND"/>
    <property type="match status" value="1"/>
</dbReference>
<dbReference type="Gene3D" id="3.40.50.1390">
    <property type="entry name" value="Resolvase, N-terminal catalytic domain"/>
    <property type="match status" value="1"/>
</dbReference>
<dbReference type="Pfam" id="PF07508">
    <property type="entry name" value="Recombinase"/>
    <property type="match status" value="1"/>
</dbReference>
<comment type="caution">
    <text evidence="3">The sequence shown here is derived from an EMBL/GenBank/DDBJ whole genome shotgun (WGS) entry which is preliminary data.</text>
</comment>
<evidence type="ECO:0000259" key="2">
    <source>
        <dbReference type="PROSITE" id="PS51737"/>
    </source>
</evidence>
<evidence type="ECO:0000313" key="3">
    <source>
        <dbReference type="EMBL" id="GAA0944827.1"/>
    </source>
</evidence>
<dbReference type="InterPro" id="IPR036162">
    <property type="entry name" value="Resolvase-like_N_sf"/>
</dbReference>
<dbReference type="PANTHER" id="PTHR30461">
    <property type="entry name" value="DNA-INVERTASE FROM LAMBDOID PROPHAGE"/>
    <property type="match status" value="1"/>
</dbReference>
<dbReference type="InterPro" id="IPR038109">
    <property type="entry name" value="DNA_bind_recomb_sf"/>
</dbReference>
<dbReference type="SMART" id="SM00857">
    <property type="entry name" value="Resolvase"/>
    <property type="match status" value="1"/>
</dbReference>
<dbReference type="InterPro" id="IPR050639">
    <property type="entry name" value="SSR_resolvase"/>
</dbReference>
<dbReference type="SUPFAM" id="SSF53041">
    <property type="entry name" value="Resolvase-like"/>
    <property type="match status" value="1"/>
</dbReference>
<name>A0ABN1QMF2_9ACTN</name>
<protein>
    <submittedName>
        <fullName evidence="3">Recombinase family protein</fullName>
    </submittedName>
</protein>
<gene>
    <name evidence="3" type="ORF">GCM10009575_063180</name>
</gene>
<feature type="domain" description="Recombinase" evidence="2">
    <location>
        <begin position="212"/>
        <end position="358"/>
    </location>
</feature>
<proteinExistence type="predicted"/>
<feature type="compositionally biased region" description="Basic residues" evidence="1">
    <location>
        <begin position="628"/>
        <end position="637"/>
    </location>
</feature>
<dbReference type="Gene3D" id="3.90.1750.20">
    <property type="entry name" value="Putative Large Serine Recombinase, Chain B, Domain 2"/>
    <property type="match status" value="1"/>
</dbReference>
<dbReference type="Proteomes" id="UP001500418">
    <property type="component" value="Unassembled WGS sequence"/>
</dbReference>
<reference evidence="3 4" key="1">
    <citation type="journal article" date="2019" name="Int. J. Syst. Evol. Microbiol.">
        <title>The Global Catalogue of Microorganisms (GCM) 10K type strain sequencing project: providing services to taxonomists for standard genome sequencing and annotation.</title>
        <authorList>
            <consortium name="The Broad Institute Genomics Platform"/>
            <consortium name="The Broad Institute Genome Sequencing Center for Infectious Disease"/>
            <person name="Wu L."/>
            <person name="Ma J."/>
        </authorList>
    </citation>
    <scope>NUCLEOTIDE SEQUENCE [LARGE SCALE GENOMIC DNA]</scope>
    <source>
        <strain evidence="3 4">JCM 11444</strain>
    </source>
</reference>
<dbReference type="PANTHER" id="PTHR30461:SF23">
    <property type="entry name" value="DNA RECOMBINASE-RELATED"/>
    <property type="match status" value="1"/>
</dbReference>
<evidence type="ECO:0000256" key="1">
    <source>
        <dbReference type="SAM" id="MobiDB-lite"/>
    </source>
</evidence>
<organism evidence="3 4">
    <name type="scientific">Streptomyces rhizosphaericus</name>
    <dbReference type="NCBI Taxonomy" id="114699"/>
    <lineage>
        <taxon>Bacteria</taxon>
        <taxon>Bacillati</taxon>
        <taxon>Actinomycetota</taxon>
        <taxon>Actinomycetes</taxon>
        <taxon>Kitasatosporales</taxon>
        <taxon>Streptomycetaceae</taxon>
        <taxon>Streptomyces</taxon>
        <taxon>Streptomyces violaceusniger group</taxon>
    </lineage>
</organism>
<evidence type="ECO:0000313" key="4">
    <source>
        <dbReference type="Proteomes" id="UP001500418"/>
    </source>
</evidence>
<accession>A0ABN1QMF2</accession>
<dbReference type="EMBL" id="BAAAID010000048">
    <property type="protein sequence ID" value="GAA0944827.1"/>
    <property type="molecule type" value="Genomic_DNA"/>
</dbReference>
<feature type="region of interest" description="Disordered" evidence="1">
    <location>
        <begin position="1"/>
        <end position="23"/>
    </location>
</feature>
<feature type="region of interest" description="Disordered" evidence="1">
    <location>
        <begin position="609"/>
        <end position="660"/>
    </location>
</feature>
<sequence length="660" mass="74472">MHGNPPSTRPWAQPVAGRPWSTAGIPDASALPVTVPVAWLGRTSTEDAQDPTLSLPRQLRNARAALPPGWVIVAHFYDVESGRKELRERGNSLAHQQFQIPMPRDGSVADLLDEAQRADRRFAAVICESIERVARRTYFGTKIEYELEQAGVALCAADEPIVTGPRAKRATPTLTRRVKQAVSEWYVLQMLELSWDGFIEHVSQGWNVGKPPYGYRAEKVPHPVPARRAEGRTKHRLVPDASRAPAVTFIFQLRGLDKLGYDAIADRLNLDPVAYPPPEPTRPDMALHRWSGSAVREILRNPKYTGYQVWNRRATTKGGCYNDPKDWVWSPQPTHEPLVSKELFDVASTVARKRQGSRTTPGRNSHPATRRSYVLRSYVVCEICDRRMFGKNRHRISYYACQVDPNEHRDRSWFRDHPKSLWVREEFLITPVSRFFATHVFGPDRRTHLKAALEAARLADGPGDRTAKERAALEQAIKAIGERQTRLIRTLADGGSEPEQEKEFRDAIRREHAALGKQRTELAEQLARLEAPKPEVRSVDSVALLDALPHLDIDLALVPEEIQRRLYDAFGLEVRYSRPREEVTLRVTIPGHLLDGLVAITRELDPWNKKSGARTEVPTPDHDTRGGQTRHNRRVHSHPLSAPGRIRTCAHGSGGRCSIP</sequence>